<feature type="active site" description="Charge relay system" evidence="4">
    <location>
        <position position="400"/>
    </location>
</feature>
<dbReference type="GO" id="GO:0047372">
    <property type="term" value="F:monoacylglycerol lipase activity"/>
    <property type="evidence" value="ECO:0007669"/>
    <property type="project" value="EnsemblFungi"/>
</dbReference>
<evidence type="ECO:0000259" key="5">
    <source>
        <dbReference type="Pfam" id="PF00561"/>
    </source>
</evidence>
<proteinExistence type="inferred from homology"/>
<dbReference type="OrthoDB" id="5954035at2759"/>
<dbReference type="InterPro" id="IPR012020">
    <property type="entry name" value="ABHD4"/>
</dbReference>
<keyword evidence="3 6" id="KW-0378">Hydrolase</keyword>
<reference evidence="7" key="1">
    <citation type="submission" date="2016-05" db="EMBL/GenBank/DDBJ databases">
        <title>Comparative genomics of biotechnologically important yeasts.</title>
        <authorList>
            <consortium name="DOE Joint Genome Institute"/>
            <person name="Riley R."/>
            <person name="Haridas S."/>
            <person name="Wolfe K.H."/>
            <person name="Lopes M.R."/>
            <person name="Hittinger C.T."/>
            <person name="Goker M."/>
            <person name="Salamov A."/>
            <person name="Wisecaver J."/>
            <person name="Long T.M."/>
            <person name="Aerts A.L."/>
            <person name="Barry K."/>
            <person name="Choi C."/>
            <person name="Clum A."/>
            <person name="Coughlan A.Y."/>
            <person name="Deshpande S."/>
            <person name="Douglass A.P."/>
            <person name="Hanson S.J."/>
            <person name="Klenk H.-P."/>
            <person name="Labutti K."/>
            <person name="Lapidus A."/>
            <person name="Lindquist E."/>
            <person name="Lipzen A."/>
            <person name="Meier-Kolthoff J.P."/>
            <person name="Ohm R.A."/>
            <person name="Otillar R.P."/>
            <person name="Pangilinan J."/>
            <person name="Peng Y."/>
            <person name="Rokas A."/>
            <person name="Rosa C.A."/>
            <person name="Scheuner C."/>
            <person name="Sibirny A.A."/>
            <person name="Slot J.C."/>
            <person name="Stielow J.B."/>
            <person name="Sun H."/>
            <person name="Kurtzman C.P."/>
            <person name="Blackwell M."/>
            <person name="Grigoriev I.V."/>
            <person name="Jeffries T.W."/>
        </authorList>
    </citation>
    <scope>NUCLEOTIDE SEQUENCE [LARGE SCALE GENOMIC DNA]</scope>
    <source>
        <strain evidence="7">NRRL Y-17324</strain>
    </source>
</reference>
<dbReference type="GO" id="GO:0008126">
    <property type="term" value="F:acetylesterase activity"/>
    <property type="evidence" value="ECO:0007669"/>
    <property type="project" value="TreeGrafter"/>
</dbReference>
<dbReference type="RefSeq" id="XP_020067138.1">
    <property type="nucleotide sequence ID" value="XM_020209060.1"/>
</dbReference>
<dbReference type="GO" id="GO:0006641">
    <property type="term" value="P:triglyceride metabolic process"/>
    <property type="evidence" value="ECO:0007669"/>
    <property type="project" value="EnsemblFungi"/>
</dbReference>
<evidence type="ECO:0000256" key="2">
    <source>
        <dbReference type="ARBA" id="ARBA00022487"/>
    </source>
</evidence>
<dbReference type="AlphaFoldDB" id="A0A1E4SR70"/>
<organism evidence="6 7">
    <name type="scientific">Suhomyces tanzawaensis NRRL Y-17324</name>
    <dbReference type="NCBI Taxonomy" id="984487"/>
    <lineage>
        <taxon>Eukaryota</taxon>
        <taxon>Fungi</taxon>
        <taxon>Dikarya</taxon>
        <taxon>Ascomycota</taxon>
        <taxon>Saccharomycotina</taxon>
        <taxon>Pichiomycetes</taxon>
        <taxon>Debaryomycetaceae</taxon>
        <taxon>Suhomyces</taxon>
    </lineage>
</organism>
<dbReference type="PANTHER" id="PTHR10794">
    <property type="entry name" value="ABHYDROLASE DOMAIN-CONTAINING PROTEIN"/>
    <property type="match status" value="1"/>
</dbReference>
<dbReference type="GO" id="GO:0004806">
    <property type="term" value="F:triacylglycerol lipase activity"/>
    <property type="evidence" value="ECO:0007669"/>
    <property type="project" value="EnsemblFungi"/>
</dbReference>
<feature type="active site" description="Charge relay system" evidence="4">
    <location>
        <position position="371"/>
    </location>
</feature>
<dbReference type="GO" id="GO:0051793">
    <property type="term" value="P:medium-chain fatty acid catabolic process"/>
    <property type="evidence" value="ECO:0007669"/>
    <property type="project" value="TreeGrafter"/>
</dbReference>
<feature type="domain" description="AB hydrolase-1" evidence="5">
    <location>
        <begin position="156"/>
        <end position="378"/>
    </location>
</feature>
<gene>
    <name evidence="6" type="ORF">CANTADRAFT_44149</name>
</gene>
<dbReference type="Proteomes" id="UP000094285">
    <property type="component" value="Unassembled WGS sequence"/>
</dbReference>
<evidence type="ECO:0000256" key="4">
    <source>
        <dbReference type="PIRSR" id="PIRSR005211-1"/>
    </source>
</evidence>
<dbReference type="Pfam" id="PF00561">
    <property type="entry name" value="Abhydrolase_1"/>
    <property type="match status" value="1"/>
</dbReference>
<dbReference type="GO" id="GO:0051792">
    <property type="term" value="P:medium-chain fatty acid biosynthetic process"/>
    <property type="evidence" value="ECO:0007669"/>
    <property type="project" value="EnsemblFungi"/>
</dbReference>
<dbReference type="InterPro" id="IPR000073">
    <property type="entry name" value="AB_hydrolase_1"/>
</dbReference>
<evidence type="ECO:0000256" key="1">
    <source>
        <dbReference type="ARBA" id="ARBA00010884"/>
    </source>
</evidence>
<accession>A0A1E4SR70</accession>
<dbReference type="STRING" id="984487.A0A1E4SR70"/>
<name>A0A1E4SR70_9ASCO</name>
<dbReference type="PIRSF" id="PIRSF005211">
    <property type="entry name" value="Ab_hydro_YheT"/>
    <property type="match status" value="1"/>
</dbReference>
<dbReference type="Gene3D" id="3.40.50.1820">
    <property type="entry name" value="alpha/beta hydrolase"/>
    <property type="match status" value="1"/>
</dbReference>
<dbReference type="GeneID" id="30983196"/>
<dbReference type="PANTHER" id="PTHR10794:SF63">
    <property type="entry name" value="ALPHA_BETA HYDROLASE 1, ISOFORM A"/>
    <property type="match status" value="1"/>
</dbReference>
<evidence type="ECO:0000313" key="6">
    <source>
        <dbReference type="EMBL" id="ODV82016.1"/>
    </source>
</evidence>
<dbReference type="InterPro" id="IPR000952">
    <property type="entry name" value="AB_hydrolase_4_CS"/>
</dbReference>
<comment type="similarity">
    <text evidence="1">Belongs to the AB hydrolase superfamily. AB hydrolase 4 family.</text>
</comment>
<sequence>MHWNWFTNTVETAVPKKPVKFVSPDHEPATMTDIIAAAVPEFASGASCYMSPMLPTGHLHTAYTALNKFEYTDKIHYKRRILTIEDITYQVKGEALKYDGFQGASTIAVDYVVPEDKLATGTGDQFRPASQTIPLLPRTAYLDPAHEHEILDNDKPLLIALHGLAGGSYESYIRAQLAVMAPEFDALVLNARGCANHTITSPQLFNGLWTNDLRYLINHHIRPTWPNKRIYLMGFSLGGAIVANYVGQEADAIDPMIKAAVVVGSPWNFTDSSLLLRESLIGRSIYSSAMCQNLLKLLRAHDAELQNNIHWSEFIKNPQDYVVSKLWEFDDVFTSKIFGFNNGNDYYRHASPDQRLYKVRVPTIILNSKDDPIVGSRTLPYHEVKINPYTHLITSSIGGHLGWFKANGARWNVGPVAALLKELDANWKVDHHSIAKEDLPYNLDNTWQHDRIVSH</sequence>
<keyword evidence="7" id="KW-1185">Reference proteome</keyword>
<keyword evidence="2" id="KW-0719">Serine esterase</keyword>
<evidence type="ECO:0000313" key="7">
    <source>
        <dbReference type="Proteomes" id="UP000094285"/>
    </source>
</evidence>
<dbReference type="InterPro" id="IPR050960">
    <property type="entry name" value="AB_hydrolase_4_sf"/>
</dbReference>
<protein>
    <submittedName>
        <fullName evidence="6">AB-hydrolase YheT</fullName>
    </submittedName>
</protein>
<dbReference type="InterPro" id="IPR029058">
    <property type="entry name" value="AB_hydrolase_fold"/>
</dbReference>
<dbReference type="EMBL" id="KV453909">
    <property type="protein sequence ID" value="ODV82016.1"/>
    <property type="molecule type" value="Genomic_DNA"/>
</dbReference>
<dbReference type="PROSITE" id="PS01133">
    <property type="entry name" value="UPF0017"/>
    <property type="match status" value="1"/>
</dbReference>
<dbReference type="SUPFAM" id="SSF53474">
    <property type="entry name" value="alpha/beta-Hydrolases"/>
    <property type="match status" value="1"/>
</dbReference>
<evidence type="ECO:0000256" key="3">
    <source>
        <dbReference type="ARBA" id="ARBA00022801"/>
    </source>
</evidence>
<feature type="active site" description="Charge relay system" evidence="4">
    <location>
        <position position="236"/>
    </location>
</feature>